<evidence type="ECO:0000259" key="4">
    <source>
        <dbReference type="PROSITE" id="PS50932"/>
    </source>
</evidence>
<protein>
    <recommendedName>
        <fullName evidence="4">HTH lacI-type domain-containing protein</fullName>
    </recommendedName>
</protein>
<name>A0A919N3W5_9ACTN</name>
<proteinExistence type="predicted"/>
<dbReference type="EMBL" id="BOMW01000014">
    <property type="protein sequence ID" value="GIF03919.1"/>
    <property type="molecule type" value="Genomic_DNA"/>
</dbReference>
<dbReference type="SUPFAM" id="SSF53822">
    <property type="entry name" value="Periplasmic binding protein-like I"/>
    <property type="match status" value="1"/>
</dbReference>
<dbReference type="PANTHER" id="PTHR30146:SF109">
    <property type="entry name" value="HTH-TYPE TRANSCRIPTIONAL REGULATOR GALS"/>
    <property type="match status" value="1"/>
</dbReference>
<dbReference type="Pfam" id="PF13377">
    <property type="entry name" value="Peripla_BP_3"/>
    <property type="match status" value="1"/>
</dbReference>
<reference evidence="5" key="1">
    <citation type="submission" date="2021-01" db="EMBL/GenBank/DDBJ databases">
        <title>Whole genome shotgun sequence of Actinoplanes siamensis NBRC 109076.</title>
        <authorList>
            <person name="Komaki H."/>
            <person name="Tamura T."/>
        </authorList>
    </citation>
    <scope>NUCLEOTIDE SEQUENCE</scope>
    <source>
        <strain evidence="5">NBRC 109076</strain>
    </source>
</reference>
<evidence type="ECO:0000256" key="1">
    <source>
        <dbReference type="ARBA" id="ARBA00023015"/>
    </source>
</evidence>
<keyword evidence="2" id="KW-0238">DNA-binding</keyword>
<sequence>MTDGRVKLADVARVAGVSRAAASRAINGGYGVWDDVRRRVREVADRLGFEPHGVARALATGRASVGSRERIEILVIDPDPQALSAKPGLDAMFAACDVSATGVLQALREAGRRVPDDVAVVGFDGSALAEAADLSSVYMPVEQEAASAIRRLLDPTLPPPARLPTALTVRGSSRC</sequence>
<dbReference type="GO" id="GO:0000976">
    <property type="term" value="F:transcription cis-regulatory region binding"/>
    <property type="evidence" value="ECO:0007669"/>
    <property type="project" value="TreeGrafter"/>
</dbReference>
<dbReference type="InterPro" id="IPR000843">
    <property type="entry name" value="HTH_LacI"/>
</dbReference>
<evidence type="ECO:0000313" key="5">
    <source>
        <dbReference type="EMBL" id="GIF03919.1"/>
    </source>
</evidence>
<dbReference type="Gene3D" id="3.40.50.2300">
    <property type="match status" value="2"/>
</dbReference>
<dbReference type="AlphaFoldDB" id="A0A919N3W5"/>
<dbReference type="InterPro" id="IPR010982">
    <property type="entry name" value="Lambda_DNA-bd_dom_sf"/>
</dbReference>
<organism evidence="5 6">
    <name type="scientific">Actinoplanes siamensis</name>
    <dbReference type="NCBI Taxonomy" id="1223317"/>
    <lineage>
        <taxon>Bacteria</taxon>
        <taxon>Bacillati</taxon>
        <taxon>Actinomycetota</taxon>
        <taxon>Actinomycetes</taxon>
        <taxon>Micromonosporales</taxon>
        <taxon>Micromonosporaceae</taxon>
        <taxon>Actinoplanes</taxon>
    </lineage>
</organism>
<accession>A0A919N3W5</accession>
<dbReference type="SUPFAM" id="SSF47413">
    <property type="entry name" value="lambda repressor-like DNA-binding domains"/>
    <property type="match status" value="1"/>
</dbReference>
<evidence type="ECO:0000256" key="2">
    <source>
        <dbReference type="ARBA" id="ARBA00023125"/>
    </source>
</evidence>
<dbReference type="InterPro" id="IPR028082">
    <property type="entry name" value="Peripla_BP_I"/>
</dbReference>
<keyword evidence="1" id="KW-0805">Transcription regulation</keyword>
<dbReference type="Gene3D" id="1.10.260.40">
    <property type="entry name" value="lambda repressor-like DNA-binding domains"/>
    <property type="match status" value="1"/>
</dbReference>
<keyword evidence="6" id="KW-1185">Reference proteome</keyword>
<dbReference type="PANTHER" id="PTHR30146">
    <property type="entry name" value="LACI-RELATED TRANSCRIPTIONAL REPRESSOR"/>
    <property type="match status" value="1"/>
</dbReference>
<dbReference type="GO" id="GO:0003700">
    <property type="term" value="F:DNA-binding transcription factor activity"/>
    <property type="evidence" value="ECO:0007669"/>
    <property type="project" value="TreeGrafter"/>
</dbReference>
<evidence type="ECO:0000256" key="3">
    <source>
        <dbReference type="ARBA" id="ARBA00023163"/>
    </source>
</evidence>
<dbReference type="CDD" id="cd01392">
    <property type="entry name" value="HTH_LacI"/>
    <property type="match status" value="1"/>
</dbReference>
<gene>
    <name evidence="5" type="ORF">Asi03nite_14570</name>
</gene>
<dbReference type="PROSITE" id="PS00356">
    <property type="entry name" value="HTH_LACI_1"/>
    <property type="match status" value="1"/>
</dbReference>
<dbReference type="PROSITE" id="PS50932">
    <property type="entry name" value="HTH_LACI_2"/>
    <property type="match status" value="1"/>
</dbReference>
<feature type="domain" description="HTH lacI-type" evidence="4">
    <location>
        <begin position="6"/>
        <end position="60"/>
    </location>
</feature>
<evidence type="ECO:0000313" key="6">
    <source>
        <dbReference type="Proteomes" id="UP000629619"/>
    </source>
</evidence>
<dbReference type="SMART" id="SM00354">
    <property type="entry name" value="HTH_LACI"/>
    <property type="match status" value="1"/>
</dbReference>
<dbReference type="InterPro" id="IPR046335">
    <property type="entry name" value="LacI/GalR-like_sensor"/>
</dbReference>
<keyword evidence="3" id="KW-0804">Transcription</keyword>
<dbReference type="RefSeq" id="WP_203677609.1">
    <property type="nucleotide sequence ID" value="NZ_BOMW01000014.1"/>
</dbReference>
<comment type="caution">
    <text evidence="5">The sequence shown here is derived from an EMBL/GenBank/DDBJ whole genome shotgun (WGS) entry which is preliminary data.</text>
</comment>
<dbReference type="Proteomes" id="UP000629619">
    <property type="component" value="Unassembled WGS sequence"/>
</dbReference>